<keyword evidence="4" id="KW-1185">Reference proteome</keyword>
<proteinExistence type="predicted"/>
<feature type="compositionally biased region" description="Low complexity" evidence="1">
    <location>
        <begin position="23"/>
        <end position="37"/>
    </location>
</feature>
<dbReference type="PANTHER" id="PTHR32297:SF1">
    <property type="entry name" value="SODIUM CHANNEL MODIFIER 1"/>
    <property type="match status" value="1"/>
</dbReference>
<evidence type="ECO:0000256" key="1">
    <source>
        <dbReference type="SAM" id="MobiDB-lite"/>
    </source>
</evidence>
<reference evidence="3" key="1">
    <citation type="submission" date="2020-10" db="EMBL/GenBank/DDBJ databases">
        <authorList>
            <person name="Han B."/>
            <person name="Lu T."/>
            <person name="Zhao Q."/>
            <person name="Huang X."/>
            <person name="Zhao Y."/>
        </authorList>
    </citation>
    <scope>NUCLEOTIDE SEQUENCE</scope>
</reference>
<sequence length="84" mass="9334">MSVFGGDSWARDAQQRKRRLDDLLLPTTASSSPSTPDSFRKLPNGKLACLICPHRPVLDTPLMLSVSQHHIPRVLLCRTPLVNC</sequence>
<dbReference type="EMBL" id="CAJGYO010000013">
    <property type="protein sequence ID" value="CAD6265161.1"/>
    <property type="molecule type" value="Genomic_DNA"/>
</dbReference>
<accession>A0A811R523</accession>
<evidence type="ECO:0000313" key="3">
    <source>
        <dbReference type="EMBL" id="CAD6265161.1"/>
    </source>
</evidence>
<feature type="domain" description="Sodium channel modifier 1 zinc-finger" evidence="2">
    <location>
        <begin position="49"/>
        <end position="66"/>
    </location>
</feature>
<dbReference type="InterPro" id="IPR033570">
    <property type="entry name" value="SCNM1"/>
</dbReference>
<dbReference type="PANTHER" id="PTHR32297">
    <property type="entry name" value="SODIUM CHANNEL MODIFIER 1"/>
    <property type="match status" value="1"/>
</dbReference>
<dbReference type="AlphaFoldDB" id="A0A811R523"/>
<evidence type="ECO:0000259" key="2">
    <source>
        <dbReference type="Pfam" id="PF15803"/>
    </source>
</evidence>
<name>A0A811R523_9POAL</name>
<dbReference type="Proteomes" id="UP000604825">
    <property type="component" value="Unassembled WGS sequence"/>
</dbReference>
<dbReference type="Pfam" id="PF15803">
    <property type="entry name" value="zf-SCNM1"/>
    <property type="match status" value="1"/>
</dbReference>
<dbReference type="GO" id="GO:0005634">
    <property type="term" value="C:nucleus"/>
    <property type="evidence" value="ECO:0007669"/>
    <property type="project" value="TreeGrafter"/>
</dbReference>
<feature type="region of interest" description="Disordered" evidence="1">
    <location>
        <begin position="20"/>
        <end position="40"/>
    </location>
</feature>
<comment type="caution">
    <text evidence="3">The sequence shown here is derived from an EMBL/GenBank/DDBJ whole genome shotgun (WGS) entry which is preliminary data.</text>
</comment>
<protein>
    <recommendedName>
        <fullName evidence="2">Sodium channel modifier 1 zinc-finger domain-containing protein</fullName>
    </recommendedName>
</protein>
<organism evidence="3 4">
    <name type="scientific">Miscanthus lutarioriparius</name>
    <dbReference type="NCBI Taxonomy" id="422564"/>
    <lineage>
        <taxon>Eukaryota</taxon>
        <taxon>Viridiplantae</taxon>
        <taxon>Streptophyta</taxon>
        <taxon>Embryophyta</taxon>
        <taxon>Tracheophyta</taxon>
        <taxon>Spermatophyta</taxon>
        <taxon>Magnoliopsida</taxon>
        <taxon>Liliopsida</taxon>
        <taxon>Poales</taxon>
        <taxon>Poaceae</taxon>
        <taxon>PACMAD clade</taxon>
        <taxon>Panicoideae</taxon>
        <taxon>Andropogonodae</taxon>
        <taxon>Andropogoneae</taxon>
        <taxon>Saccharinae</taxon>
        <taxon>Miscanthus</taxon>
    </lineage>
</organism>
<dbReference type="OrthoDB" id="1924550at2759"/>
<dbReference type="InterPro" id="IPR031622">
    <property type="entry name" value="Znf-SCNM1"/>
</dbReference>
<evidence type="ECO:0000313" key="4">
    <source>
        <dbReference type="Proteomes" id="UP000604825"/>
    </source>
</evidence>
<dbReference type="GO" id="GO:0008380">
    <property type="term" value="P:RNA splicing"/>
    <property type="evidence" value="ECO:0007669"/>
    <property type="project" value="InterPro"/>
</dbReference>
<gene>
    <name evidence="3" type="ORF">NCGR_LOCUS48466</name>
</gene>